<dbReference type="SUPFAM" id="SSF52540">
    <property type="entry name" value="P-loop containing nucleoside triphosphate hydrolases"/>
    <property type="match status" value="1"/>
</dbReference>
<reference evidence="1" key="2">
    <citation type="journal article" date="2023" name="Science">
        <title>Genomic signatures of disease resistance in endangered staghorn corals.</title>
        <authorList>
            <person name="Vollmer S.V."/>
            <person name="Selwyn J.D."/>
            <person name="Despard B.A."/>
            <person name="Roesel C.L."/>
        </authorList>
    </citation>
    <scope>NUCLEOTIDE SEQUENCE</scope>
    <source>
        <strain evidence="1">K2</strain>
    </source>
</reference>
<proteinExistence type="predicted"/>
<gene>
    <name evidence="1" type="ORF">P5673_019707</name>
</gene>
<protein>
    <submittedName>
        <fullName evidence="1">Schlafen family member 13</fullName>
    </submittedName>
</protein>
<dbReference type="InterPro" id="IPR027417">
    <property type="entry name" value="P-loop_NTPase"/>
</dbReference>
<comment type="caution">
    <text evidence="1">The sequence shown here is derived from an EMBL/GenBank/DDBJ whole genome shotgun (WGS) entry which is preliminary data.</text>
</comment>
<dbReference type="Gene3D" id="3.40.50.300">
    <property type="entry name" value="P-loop containing nucleotide triphosphate hydrolases"/>
    <property type="match status" value="1"/>
</dbReference>
<reference evidence="1" key="1">
    <citation type="journal article" date="2023" name="G3 (Bethesda)">
        <title>Whole genome assembly and annotation of the endangered Caribbean coral Acropora cervicornis.</title>
        <authorList>
            <person name="Selwyn J.D."/>
            <person name="Vollmer S.V."/>
        </authorList>
    </citation>
    <scope>NUCLEOTIDE SEQUENCE</scope>
    <source>
        <strain evidence="1">K2</strain>
    </source>
</reference>
<accession>A0AAD9QC12</accession>
<keyword evidence="2" id="KW-1185">Reference proteome</keyword>
<sequence>MILNAGVCNAVCRQTFMQHQFPEARHVIMDEAHNYEQPDPRQSWYDKAKGLVEQHDPDKPGYLWIFTDEEQRDHLFRTGMPPENKQHPEFRLKRVIRNSGKIFKYTLKRRGQQGGIINDDLFLGHDFEGENIAFRHYSSTKQSQSDVLTKTVRGLLDEGYRPRDITVLFSKGDVIPTNLSFGVHCLIGTAKENSSCKLVVSTVNKYSGLDRPVVVLVDLVCSVPYRRILRSFLYSAQTRAMVKLVIIRCEICRKMIISNQLTTISVCIPL</sequence>
<dbReference type="EMBL" id="JARQWQ010000046">
    <property type="protein sequence ID" value="KAK2558126.1"/>
    <property type="molecule type" value="Genomic_DNA"/>
</dbReference>
<name>A0AAD9QC12_ACRCE</name>
<evidence type="ECO:0000313" key="1">
    <source>
        <dbReference type="EMBL" id="KAK2558126.1"/>
    </source>
</evidence>
<dbReference type="Proteomes" id="UP001249851">
    <property type="component" value="Unassembled WGS sequence"/>
</dbReference>
<evidence type="ECO:0000313" key="2">
    <source>
        <dbReference type="Proteomes" id="UP001249851"/>
    </source>
</evidence>
<organism evidence="1 2">
    <name type="scientific">Acropora cervicornis</name>
    <name type="common">Staghorn coral</name>
    <dbReference type="NCBI Taxonomy" id="6130"/>
    <lineage>
        <taxon>Eukaryota</taxon>
        <taxon>Metazoa</taxon>
        <taxon>Cnidaria</taxon>
        <taxon>Anthozoa</taxon>
        <taxon>Hexacorallia</taxon>
        <taxon>Scleractinia</taxon>
        <taxon>Astrocoeniina</taxon>
        <taxon>Acroporidae</taxon>
        <taxon>Acropora</taxon>
    </lineage>
</organism>
<dbReference type="AlphaFoldDB" id="A0AAD9QC12"/>